<evidence type="ECO:0000313" key="2">
    <source>
        <dbReference type="EMBL" id="KAA8535598.1"/>
    </source>
</evidence>
<name>A0A5J5AZ99_9ASTE</name>
<accession>A0A5J5AZ99</accession>
<dbReference type="PANTHER" id="PTHR47481:SF10">
    <property type="entry name" value="COPIA-LIKE POLYPROTEIN_RETROTRANSPOSON"/>
    <property type="match status" value="1"/>
</dbReference>
<sequence length="229" mass="25300">MENRDSSTQEPVSVLEGDGFYFDRILSRKSSPGHSSRIDYGRAEGVPFEWEKQPGTPKNPPEEEVIPPISPPPAVQSLALPKPSVNQPKGSTKSRTQFQLATLKKGSETISDYFHNTTTLSSTLSAAGHPLSHSEFNIYLFVGLGSDYESIVTSITTRPETLSSAQVFSYLLNHESRLAHQIHSLLSASLISTNSTVTQPTPPSSPWSWKERPWSRLWSSHSSLQFLCS</sequence>
<organism evidence="2 3">
    <name type="scientific">Nyssa sinensis</name>
    <dbReference type="NCBI Taxonomy" id="561372"/>
    <lineage>
        <taxon>Eukaryota</taxon>
        <taxon>Viridiplantae</taxon>
        <taxon>Streptophyta</taxon>
        <taxon>Embryophyta</taxon>
        <taxon>Tracheophyta</taxon>
        <taxon>Spermatophyta</taxon>
        <taxon>Magnoliopsida</taxon>
        <taxon>eudicotyledons</taxon>
        <taxon>Gunneridae</taxon>
        <taxon>Pentapetalae</taxon>
        <taxon>asterids</taxon>
        <taxon>Cornales</taxon>
        <taxon>Nyssaceae</taxon>
        <taxon>Nyssa</taxon>
    </lineage>
</organism>
<dbReference type="Proteomes" id="UP000325577">
    <property type="component" value="Linkage Group LG17"/>
</dbReference>
<dbReference type="PANTHER" id="PTHR47481">
    <property type="match status" value="1"/>
</dbReference>
<dbReference type="EMBL" id="CM018040">
    <property type="protein sequence ID" value="KAA8535598.1"/>
    <property type="molecule type" value="Genomic_DNA"/>
</dbReference>
<keyword evidence="3" id="KW-1185">Reference proteome</keyword>
<feature type="region of interest" description="Disordered" evidence="1">
    <location>
        <begin position="27"/>
        <end position="75"/>
    </location>
</feature>
<reference evidence="2 3" key="1">
    <citation type="submission" date="2019-09" db="EMBL/GenBank/DDBJ databases">
        <title>A chromosome-level genome assembly of the Chinese tupelo Nyssa sinensis.</title>
        <authorList>
            <person name="Yang X."/>
            <person name="Kang M."/>
            <person name="Yang Y."/>
            <person name="Xiong H."/>
            <person name="Wang M."/>
            <person name="Zhang Z."/>
            <person name="Wang Z."/>
            <person name="Wu H."/>
            <person name="Ma T."/>
            <person name="Liu J."/>
            <person name="Xi Z."/>
        </authorList>
    </citation>
    <scope>NUCLEOTIDE SEQUENCE [LARGE SCALE GENOMIC DNA]</scope>
    <source>
        <strain evidence="2">J267</strain>
        <tissue evidence="2">Leaf</tissue>
    </source>
</reference>
<proteinExistence type="predicted"/>
<dbReference type="Pfam" id="PF14223">
    <property type="entry name" value="Retrotran_gag_2"/>
    <property type="match status" value="1"/>
</dbReference>
<dbReference type="OrthoDB" id="1684445at2759"/>
<dbReference type="AlphaFoldDB" id="A0A5J5AZ99"/>
<evidence type="ECO:0000313" key="3">
    <source>
        <dbReference type="Proteomes" id="UP000325577"/>
    </source>
</evidence>
<protein>
    <submittedName>
        <fullName evidence="2">Uncharacterized protein</fullName>
    </submittedName>
</protein>
<gene>
    <name evidence="2" type="ORF">F0562_030601</name>
</gene>
<evidence type="ECO:0000256" key="1">
    <source>
        <dbReference type="SAM" id="MobiDB-lite"/>
    </source>
</evidence>